<dbReference type="AlphaFoldDB" id="A0A1I7LWT8"/>
<feature type="compositionally biased region" description="Basic and acidic residues" evidence="1">
    <location>
        <begin position="30"/>
        <end position="40"/>
    </location>
</feature>
<keyword evidence="3" id="KW-1185">Reference proteome</keyword>
<proteinExistence type="predicted"/>
<evidence type="ECO:0000256" key="1">
    <source>
        <dbReference type="SAM" id="MobiDB-lite"/>
    </source>
</evidence>
<accession>A0A1I7LWT8</accession>
<organism evidence="2 3">
    <name type="scientific">Pseudoduganella namucuonensis</name>
    <dbReference type="NCBI Taxonomy" id="1035707"/>
    <lineage>
        <taxon>Bacteria</taxon>
        <taxon>Pseudomonadati</taxon>
        <taxon>Pseudomonadota</taxon>
        <taxon>Betaproteobacteria</taxon>
        <taxon>Burkholderiales</taxon>
        <taxon>Oxalobacteraceae</taxon>
        <taxon>Telluria group</taxon>
        <taxon>Pseudoduganella</taxon>
    </lineage>
</organism>
<sequence length="58" mass="6445">MEHQQKPADEKAQGGKHMMDEPDIGSGEKTPGERETEEQIKQVPQRAPADGSRPKPNH</sequence>
<dbReference type="RefSeq" id="WP_177307632.1">
    <property type="nucleotide sequence ID" value="NZ_FPBO01000041.1"/>
</dbReference>
<feature type="region of interest" description="Disordered" evidence="1">
    <location>
        <begin position="1"/>
        <end position="58"/>
    </location>
</feature>
<feature type="compositionally biased region" description="Basic and acidic residues" evidence="1">
    <location>
        <begin position="1"/>
        <end position="20"/>
    </location>
</feature>
<reference evidence="3" key="1">
    <citation type="submission" date="2016-10" db="EMBL/GenBank/DDBJ databases">
        <authorList>
            <person name="Varghese N."/>
            <person name="Submissions S."/>
        </authorList>
    </citation>
    <scope>NUCLEOTIDE SEQUENCE [LARGE SCALE GENOMIC DNA]</scope>
    <source>
        <strain evidence="3">CGMCC 1.11014</strain>
    </source>
</reference>
<evidence type="ECO:0000313" key="3">
    <source>
        <dbReference type="Proteomes" id="UP000199391"/>
    </source>
</evidence>
<protein>
    <submittedName>
        <fullName evidence="2">Uncharacterized protein</fullName>
    </submittedName>
</protein>
<name>A0A1I7LWT8_9BURK</name>
<evidence type="ECO:0000313" key="2">
    <source>
        <dbReference type="EMBL" id="SFV14186.1"/>
    </source>
</evidence>
<dbReference type="Proteomes" id="UP000199391">
    <property type="component" value="Unassembled WGS sequence"/>
</dbReference>
<dbReference type="EMBL" id="FPBO01000041">
    <property type="protein sequence ID" value="SFV14186.1"/>
    <property type="molecule type" value="Genomic_DNA"/>
</dbReference>
<gene>
    <name evidence="2" type="ORF">SAMN05216552_104142</name>
</gene>